<sequence>MTIHVDLIPERVKVSCLRRAADAAREWRASHVLSLLDPELPDTDVPVIAEASHRVVRMRDQENAVATQHFPDLVLEVFEAMRPAAEETSSRILVHCHAGVSRSTAFAYGLIAHQLGAGREDEAFRALLTITRKPWPNRRIIEILDASLGREGRLLAPLDAMRARHPRRIDAWHRFNERRGLISVYSR</sequence>
<evidence type="ECO:0000313" key="3">
    <source>
        <dbReference type="Proteomes" id="UP000037425"/>
    </source>
</evidence>
<dbReference type="PATRIC" id="fig|106592.7.peg.3277"/>
<organism evidence="2 3">
    <name type="scientific">Ensifer adhaerens</name>
    <name type="common">Sinorhizobium morelense</name>
    <dbReference type="NCBI Taxonomy" id="106592"/>
    <lineage>
        <taxon>Bacteria</taxon>
        <taxon>Pseudomonadati</taxon>
        <taxon>Pseudomonadota</taxon>
        <taxon>Alphaproteobacteria</taxon>
        <taxon>Hyphomicrobiales</taxon>
        <taxon>Rhizobiaceae</taxon>
        <taxon>Sinorhizobium/Ensifer group</taxon>
        <taxon>Ensifer</taxon>
    </lineage>
</organism>
<dbReference type="AlphaFoldDB" id="A0A0L8C335"/>
<name>A0A0L8C335_ENSAD</name>
<dbReference type="InterPro" id="IPR016130">
    <property type="entry name" value="Tyr_Pase_AS"/>
</dbReference>
<dbReference type="InterPro" id="IPR000387">
    <property type="entry name" value="Tyr_Pase_dom"/>
</dbReference>
<protein>
    <submittedName>
        <fullName evidence="2">Protein tyrosine phosphatase</fullName>
    </submittedName>
</protein>
<dbReference type="Gene3D" id="3.90.190.10">
    <property type="entry name" value="Protein tyrosine phosphatase superfamily"/>
    <property type="match status" value="1"/>
</dbReference>
<dbReference type="EMBL" id="LGAP01000002">
    <property type="protein sequence ID" value="KOF21306.1"/>
    <property type="molecule type" value="Genomic_DNA"/>
</dbReference>
<dbReference type="PROSITE" id="PS00383">
    <property type="entry name" value="TYR_PHOSPHATASE_1"/>
    <property type="match status" value="1"/>
</dbReference>
<dbReference type="OrthoDB" id="437665at2"/>
<feature type="domain" description="Tyrosine specific protein phosphatases" evidence="1">
    <location>
        <begin position="68"/>
        <end position="106"/>
    </location>
</feature>
<dbReference type="SUPFAM" id="SSF52799">
    <property type="entry name" value="(Phosphotyrosine protein) phosphatases II"/>
    <property type="match status" value="1"/>
</dbReference>
<proteinExistence type="predicted"/>
<comment type="caution">
    <text evidence="2">The sequence shown here is derived from an EMBL/GenBank/DDBJ whole genome shotgun (WGS) entry which is preliminary data.</text>
</comment>
<dbReference type="RefSeq" id="WP_053248246.1">
    <property type="nucleotide sequence ID" value="NZ_LGAP01000002.1"/>
</dbReference>
<evidence type="ECO:0000259" key="1">
    <source>
        <dbReference type="PROSITE" id="PS50056"/>
    </source>
</evidence>
<accession>A0A0L8C335</accession>
<dbReference type="PROSITE" id="PS50056">
    <property type="entry name" value="TYR_PHOSPHATASE_2"/>
    <property type="match status" value="1"/>
</dbReference>
<reference evidence="3" key="1">
    <citation type="submission" date="2015-07" db="EMBL/GenBank/DDBJ databases">
        <title>Whole genome sequence of an Ensifer adhaerens strain isolated from a cave pool in the Wind Cave National Park.</title>
        <authorList>
            <person name="Eng W.W.H."/>
            <person name="Gan H.M."/>
            <person name="Barton H.A."/>
            <person name="Savka M.A."/>
        </authorList>
    </citation>
    <scope>NUCLEOTIDE SEQUENCE [LARGE SCALE GENOMIC DNA]</scope>
    <source>
        <strain evidence="3">SD006</strain>
    </source>
</reference>
<dbReference type="Proteomes" id="UP000037425">
    <property type="component" value="Unassembled WGS sequence"/>
</dbReference>
<gene>
    <name evidence="2" type="ORF">AC244_08105</name>
</gene>
<dbReference type="InterPro" id="IPR029021">
    <property type="entry name" value="Prot-tyrosine_phosphatase-like"/>
</dbReference>
<evidence type="ECO:0000313" key="2">
    <source>
        <dbReference type="EMBL" id="KOF21306.1"/>
    </source>
</evidence>